<evidence type="ECO:0000313" key="1">
    <source>
        <dbReference type="EMBL" id="OSX80240.1"/>
    </source>
</evidence>
<reference evidence="1 2" key="1">
    <citation type="submission" date="2017-03" db="EMBL/GenBank/DDBJ databases">
        <title>WGS assembly of Porphyra umbilicalis.</title>
        <authorList>
            <person name="Brawley S.H."/>
            <person name="Blouin N.A."/>
            <person name="Ficko-Blean E."/>
            <person name="Wheeler G.L."/>
            <person name="Lohr M."/>
            <person name="Goodson H.V."/>
            <person name="Jenkins J.W."/>
            <person name="Blaby-Haas C.E."/>
            <person name="Helliwell K.E."/>
            <person name="Chan C."/>
            <person name="Marriage T."/>
            <person name="Bhattacharya D."/>
            <person name="Klein A.S."/>
            <person name="Badis Y."/>
            <person name="Brodie J."/>
            <person name="Cao Y."/>
            <person name="Collen J."/>
            <person name="Dittami S.M."/>
            <person name="Gachon C.M."/>
            <person name="Green B.R."/>
            <person name="Karpowicz S."/>
            <person name="Kim J.W."/>
            <person name="Kudahl U."/>
            <person name="Lin S."/>
            <person name="Michel G."/>
            <person name="Mittag M."/>
            <person name="Olson B.J."/>
            <person name="Pangilinan J."/>
            <person name="Peng Y."/>
            <person name="Qiu H."/>
            <person name="Shu S."/>
            <person name="Singer J.T."/>
            <person name="Smith A.G."/>
            <person name="Sprecher B.N."/>
            <person name="Wagner V."/>
            <person name="Wang W."/>
            <person name="Wang Z.-Y."/>
            <person name="Yan J."/>
            <person name="Yarish C."/>
            <person name="Zoeuner-Riek S."/>
            <person name="Zhuang Y."/>
            <person name="Zou Y."/>
            <person name="Lindquist E.A."/>
            <person name="Grimwood J."/>
            <person name="Barry K."/>
            <person name="Rokhsar D.S."/>
            <person name="Schmutz J."/>
            <person name="Stiller J.W."/>
            <person name="Grossman A.R."/>
            <person name="Prochnik S.E."/>
        </authorList>
    </citation>
    <scope>NUCLEOTIDE SEQUENCE [LARGE SCALE GENOMIC DNA]</scope>
    <source>
        <strain evidence="1">4086291</strain>
    </source>
</reference>
<gene>
    <name evidence="1" type="ORF">BU14_0056s0023</name>
</gene>
<name>A0A1X6PHB7_PORUM</name>
<evidence type="ECO:0000313" key="2">
    <source>
        <dbReference type="Proteomes" id="UP000218209"/>
    </source>
</evidence>
<protein>
    <submittedName>
        <fullName evidence="1">Uncharacterized protein</fullName>
    </submittedName>
</protein>
<dbReference type="AlphaFoldDB" id="A0A1X6PHB7"/>
<accession>A0A1X6PHB7</accession>
<proteinExistence type="predicted"/>
<keyword evidence="2" id="KW-1185">Reference proteome</keyword>
<dbReference type="Proteomes" id="UP000218209">
    <property type="component" value="Unassembled WGS sequence"/>
</dbReference>
<organism evidence="1 2">
    <name type="scientific">Porphyra umbilicalis</name>
    <name type="common">Purple laver</name>
    <name type="synonym">Red alga</name>
    <dbReference type="NCBI Taxonomy" id="2786"/>
    <lineage>
        <taxon>Eukaryota</taxon>
        <taxon>Rhodophyta</taxon>
        <taxon>Bangiophyceae</taxon>
        <taxon>Bangiales</taxon>
        <taxon>Bangiaceae</taxon>
        <taxon>Porphyra</taxon>
    </lineage>
</organism>
<sequence>MMARLEAALTTVPASKTTVVAHLMAATGATRSSVRTWLRNGRKVRRLGRPTFFTVGGEATIAEAMEIWTTSGGLLRR</sequence>
<dbReference type="EMBL" id="KV918778">
    <property type="protein sequence ID" value="OSX80240.1"/>
    <property type="molecule type" value="Genomic_DNA"/>
</dbReference>